<feature type="domain" description="Histidine kinase/HSP90-like ATPase" evidence="2">
    <location>
        <begin position="253"/>
        <end position="342"/>
    </location>
</feature>
<dbReference type="Pfam" id="PF02518">
    <property type="entry name" value="HATPase_c"/>
    <property type="match status" value="1"/>
</dbReference>
<dbReference type="InterPro" id="IPR003594">
    <property type="entry name" value="HATPase_dom"/>
</dbReference>
<dbReference type="PANTHER" id="PTHR34220:SF9">
    <property type="entry name" value="SIGNAL TRANSDUCTION HISTIDINE KINASE INTERNAL REGION DOMAIN-CONTAINING PROTEIN"/>
    <property type="match status" value="1"/>
</dbReference>
<feature type="domain" description="Signal transduction histidine kinase internal region" evidence="3">
    <location>
        <begin position="156"/>
        <end position="235"/>
    </location>
</feature>
<feature type="transmembrane region" description="Helical" evidence="1">
    <location>
        <begin position="74"/>
        <end position="95"/>
    </location>
</feature>
<keyword evidence="1" id="KW-1133">Transmembrane helix</keyword>
<dbReference type="GO" id="GO:0000155">
    <property type="term" value="F:phosphorelay sensor kinase activity"/>
    <property type="evidence" value="ECO:0007669"/>
    <property type="project" value="InterPro"/>
</dbReference>
<feature type="transmembrane region" description="Helical" evidence="1">
    <location>
        <begin position="35"/>
        <end position="53"/>
    </location>
</feature>
<evidence type="ECO:0000313" key="5">
    <source>
        <dbReference type="Proteomes" id="UP000596827"/>
    </source>
</evidence>
<evidence type="ECO:0000259" key="2">
    <source>
        <dbReference type="Pfam" id="PF02518"/>
    </source>
</evidence>
<comment type="caution">
    <text evidence="4">The sequence shown here is derived from an EMBL/GenBank/DDBJ whole genome shotgun (WGS) entry which is preliminary data.</text>
</comment>
<dbReference type="Proteomes" id="UP000596827">
    <property type="component" value="Unassembled WGS sequence"/>
</dbReference>
<feature type="transmembrane region" description="Helical" evidence="1">
    <location>
        <begin position="115"/>
        <end position="135"/>
    </location>
</feature>
<dbReference type="AlphaFoldDB" id="A0A923MBM2"/>
<dbReference type="InterPro" id="IPR036890">
    <property type="entry name" value="HATPase_C_sf"/>
</dbReference>
<organism evidence="4 5">
    <name type="scientific">Ramlibacter albus</name>
    <dbReference type="NCBI Taxonomy" id="2079448"/>
    <lineage>
        <taxon>Bacteria</taxon>
        <taxon>Pseudomonadati</taxon>
        <taxon>Pseudomonadota</taxon>
        <taxon>Betaproteobacteria</taxon>
        <taxon>Burkholderiales</taxon>
        <taxon>Comamonadaceae</taxon>
        <taxon>Ramlibacter</taxon>
    </lineage>
</organism>
<feature type="transmembrane region" description="Helical" evidence="1">
    <location>
        <begin position="12"/>
        <end position="29"/>
    </location>
</feature>
<dbReference type="GO" id="GO:0016020">
    <property type="term" value="C:membrane"/>
    <property type="evidence" value="ECO:0007669"/>
    <property type="project" value="InterPro"/>
</dbReference>
<evidence type="ECO:0000259" key="3">
    <source>
        <dbReference type="Pfam" id="PF06580"/>
    </source>
</evidence>
<gene>
    <name evidence="4" type="ORF">H8R02_22330</name>
</gene>
<dbReference type="PANTHER" id="PTHR34220">
    <property type="entry name" value="SENSOR HISTIDINE KINASE YPDA"/>
    <property type="match status" value="1"/>
</dbReference>
<keyword evidence="5" id="KW-1185">Reference proteome</keyword>
<dbReference type="Pfam" id="PF06580">
    <property type="entry name" value="His_kinase"/>
    <property type="match status" value="1"/>
</dbReference>
<accession>A0A923MBM2</accession>
<keyword evidence="4" id="KW-0418">Kinase</keyword>
<dbReference type="RefSeq" id="WP_187083704.1">
    <property type="nucleotide sequence ID" value="NZ_JACORU010000009.1"/>
</dbReference>
<dbReference type="InterPro" id="IPR010559">
    <property type="entry name" value="Sig_transdc_His_kin_internal"/>
</dbReference>
<evidence type="ECO:0000313" key="4">
    <source>
        <dbReference type="EMBL" id="MBC5767221.1"/>
    </source>
</evidence>
<name>A0A923MBM2_9BURK</name>
<protein>
    <submittedName>
        <fullName evidence="4">Histidine kinase</fullName>
    </submittedName>
</protein>
<dbReference type="Gene3D" id="3.30.565.10">
    <property type="entry name" value="Histidine kinase-like ATPase, C-terminal domain"/>
    <property type="match status" value="1"/>
</dbReference>
<keyword evidence="1" id="KW-0812">Transmembrane</keyword>
<dbReference type="InterPro" id="IPR050640">
    <property type="entry name" value="Bact_2-comp_sensor_kinase"/>
</dbReference>
<keyword evidence="4" id="KW-0808">Transferase</keyword>
<keyword evidence="1" id="KW-0472">Membrane</keyword>
<sequence>MRIDWLAKLQNMLQVVAYGLAIGTIQYAFLPDRPYAPGAAYSVAIATSTWAIIDLGRDFFPSSAETGWPQGWAGVALVAGGIVLGYFIGTTVADVLCRYFGWYSGVTVVDRSAELRTSILITGLAGIAGSYYFYAKNKGAYLERKMTEARRHANEARLKLLEAQLEPHMLFNTLANLRALIAVDPARAQEMLDHMIAYLRATLAASRSTTHPVEAEFERLRDYLELMAVRMGPRLKYTLDLPPELAQKKVPTLLLQPLVENAIQHGLEPKVGGGSIDVRARAEGESLVLEVADTGIGTGDTPPTGKGFGMQQVRERLSTLYGDRATMRFEARSGEGARALITIAP</sequence>
<proteinExistence type="predicted"/>
<dbReference type="SUPFAM" id="SSF55874">
    <property type="entry name" value="ATPase domain of HSP90 chaperone/DNA topoisomerase II/histidine kinase"/>
    <property type="match status" value="1"/>
</dbReference>
<dbReference type="EMBL" id="JACORU010000009">
    <property type="protein sequence ID" value="MBC5767221.1"/>
    <property type="molecule type" value="Genomic_DNA"/>
</dbReference>
<evidence type="ECO:0000256" key="1">
    <source>
        <dbReference type="SAM" id="Phobius"/>
    </source>
</evidence>
<reference evidence="4" key="1">
    <citation type="submission" date="2020-08" db="EMBL/GenBank/DDBJ databases">
        <title>Ramlibacter sp. GTP1 16S ribosomal RNA gene genome sequencing and assembly.</title>
        <authorList>
            <person name="Kang M."/>
        </authorList>
    </citation>
    <scope>NUCLEOTIDE SEQUENCE</scope>
    <source>
        <strain evidence="4">GTP1</strain>
    </source>
</reference>